<feature type="compositionally biased region" description="Basic residues" evidence="1">
    <location>
        <begin position="867"/>
        <end position="877"/>
    </location>
</feature>
<dbReference type="EMBL" id="JACAZH010000013">
    <property type="protein sequence ID" value="KAF7351458.1"/>
    <property type="molecule type" value="Genomic_DNA"/>
</dbReference>
<evidence type="ECO:0000313" key="2">
    <source>
        <dbReference type="EMBL" id="KAF7351458.1"/>
    </source>
</evidence>
<dbReference type="OrthoDB" id="2393824at2759"/>
<feature type="compositionally biased region" description="Basic and acidic residues" evidence="1">
    <location>
        <begin position="920"/>
        <end position="936"/>
    </location>
</feature>
<reference evidence="2" key="1">
    <citation type="submission" date="2020-05" db="EMBL/GenBank/DDBJ databases">
        <title>Mycena genomes resolve the evolution of fungal bioluminescence.</title>
        <authorList>
            <person name="Tsai I.J."/>
        </authorList>
    </citation>
    <scope>NUCLEOTIDE SEQUENCE</scope>
    <source>
        <strain evidence="2">160909Yilan</strain>
    </source>
</reference>
<protein>
    <submittedName>
        <fullName evidence="2">Uncharacterized protein</fullName>
    </submittedName>
</protein>
<feature type="region of interest" description="Disordered" evidence="1">
    <location>
        <begin position="847"/>
        <end position="944"/>
    </location>
</feature>
<dbReference type="Proteomes" id="UP000623467">
    <property type="component" value="Unassembled WGS sequence"/>
</dbReference>
<sequence length="944" mass="105775">MSSGPLLESGFERLKKFSDLENVEDAAQALSILVTMYMAEPGPPLDPRYKTVPESLELLKREPELHAMLKHAHAEESYELVRASVLIRKPRKPFSKEAQEFLDEIRPALATFISDPKSIARWKFNAKLTDPALLAHMESLDIMGLGATPWVITKDLGTFMDDPVLAARVENLFVRGKKTVLVNTSGSGKTRLTLEGLCHNWGFYFTILNLAVMDLGSRDISGVVQDLNDSSSGFVENVDPSAHSTGILEHNHQLAEQAIGQTILSRLLIFRMFLDITKEGGPVVAHDKMKWLILQIQPNLPTFGDIFQELIDRLVDYDTQDFSDALDGIREHLGSDFHLFFVLDEGQEAAKRFPQAFHLDPGKHPFLVKILDTWNKHIPQELFSCVIAGTDIPMQIFEGSEYAEQVRWTSDTGSFDDQEFHERYLRRFLPSSLLDAELWREFLQRAWAWTRGRHRYTASLVMFLLMSNFQQPNNVLDHYMTTAIRFRPSDGAKWAEIERGTHQEVPYGRLPTMLTHAFPWLYRDYARKTRSTLQDIIYHYLAADRPLPLLADMTQAVSLGFGRFMDGQMKEVACDEPIALIGTAAWMTRKPPADEGLVESGVDYNYLTALEISPPPTAKAYAACLAFYFSRAFDSKHKLSDILKFPEPVPAWAKRPATLVELHTDDGKVQSSVIPDTGIVAPLAMSATSLEEAVSWMEHATRTPFCIPQAEAFDLLFVLKLGNGAYIWVIMRVDPTTSDGGDLLKSLEETNLFCDAESDVDSTLHKRAVELLNTSPLQTSTSKSNAPTVLRVVAAFKNQIDLEDHPEKGSPPHASLALDKFHELTAAQPLSLFVETVAANLLKRKHEALDDESERQSSVPIEEERKVTKKAKGTKKAAKSEASRAPKSKTKPTSEPSAATSSHYNLRTRGSPVPPTSTHNLRERPPKDTSSGEEKKTKRGPKSK</sequence>
<dbReference type="AlphaFoldDB" id="A0A8H6Y1D3"/>
<keyword evidence="3" id="KW-1185">Reference proteome</keyword>
<comment type="caution">
    <text evidence="2">The sequence shown here is derived from an EMBL/GenBank/DDBJ whole genome shotgun (WGS) entry which is preliminary data.</text>
</comment>
<evidence type="ECO:0000313" key="3">
    <source>
        <dbReference type="Proteomes" id="UP000623467"/>
    </source>
</evidence>
<feature type="compositionally biased region" description="Polar residues" evidence="1">
    <location>
        <begin position="891"/>
        <end position="905"/>
    </location>
</feature>
<evidence type="ECO:0000256" key="1">
    <source>
        <dbReference type="SAM" id="MobiDB-lite"/>
    </source>
</evidence>
<gene>
    <name evidence="2" type="ORF">MSAN_01577900</name>
</gene>
<name>A0A8H6Y1D3_9AGAR</name>
<organism evidence="2 3">
    <name type="scientific">Mycena sanguinolenta</name>
    <dbReference type="NCBI Taxonomy" id="230812"/>
    <lineage>
        <taxon>Eukaryota</taxon>
        <taxon>Fungi</taxon>
        <taxon>Dikarya</taxon>
        <taxon>Basidiomycota</taxon>
        <taxon>Agaricomycotina</taxon>
        <taxon>Agaricomycetes</taxon>
        <taxon>Agaricomycetidae</taxon>
        <taxon>Agaricales</taxon>
        <taxon>Marasmiineae</taxon>
        <taxon>Mycenaceae</taxon>
        <taxon>Mycena</taxon>
    </lineage>
</organism>
<accession>A0A8H6Y1D3</accession>
<proteinExistence type="predicted"/>